<dbReference type="AlphaFoldDB" id="A0A484G2R5"/>
<organism evidence="1 2">
    <name type="scientific">Colletotrichum orbiculare (strain 104-T / ATCC 96160 / CBS 514.97 / LARS 414 / MAFF 240422)</name>
    <name type="common">Cucumber anthracnose fungus</name>
    <name type="synonym">Colletotrichum lagenarium</name>
    <dbReference type="NCBI Taxonomy" id="1213857"/>
    <lineage>
        <taxon>Eukaryota</taxon>
        <taxon>Fungi</taxon>
        <taxon>Dikarya</taxon>
        <taxon>Ascomycota</taxon>
        <taxon>Pezizomycotina</taxon>
        <taxon>Sordariomycetes</taxon>
        <taxon>Hypocreomycetidae</taxon>
        <taxon>Glomerellales</taxon>
        <taxon>Glomerellaceae</taxon>
        <taxon>Colletotrichum</taxon>
        <taxon>Colletotrichum orbiculare species complex</taxon>
    </lineage>
</organism>
<comment type="caution">
    <text evidence="1">The sequence shown here is derived from an EMBL/GenBank/DDBJ whole genome shotgun (WGS) entry which is preliminary data.</text>
</comment>
<reference evidence="2" key="1">
    <citation type="journal article" date="2013" name="New Phytol.">
        <title>Comparative genomic and transcriptomic analyses reveal the hemibiotrophic stage shift of Colletotrichum fungi.</title>
        <authorList>
            <person name="Gan P."/>
            <person name="Ikeda K."/>
            <person name="Irieda H."/>
            <person name="Narusaka M."/>
            <person name="O'Connell R.J."/>
            <person name="Narusaka Y."/>
            <person name="Takano Y."/>
            <person name="Kubo Y."/>
            <person name="Shirasu K."/>
        </authorList>
    </citation>
    <scope>NUCLEOTIDE SEQUENCE [LARGE SCALE GENOMIC DNA]</scope>
    <source>
        <strain evidence="2">104-T / ATCC 96160 / CBS 514.97 / LARS 414 / MAFF 240422</strain>
    </source>
</reference>
<evidence type="ECO:0000313" key="2">
    <source>
        <dbReference type="Proteomes" id="UP000014480"/>
    </source>
</evidence>
<dbReference type="EMBL" id="AMCV02000004">
    <property type="protein sequence ID" value="TDZ24502.1"/>
    <property type="molecule type" value="Genomic_DNA"/>
</dbReference>
<dbReference type="Proteomes" id="UP000014480">
    <property type="component" value="Unassembled WGS sequence"/>
</dbReference>
<keyword evidence="2" id="KW-1185">Reference proteome</keyword>
<reference evidence="2" key="2">
    <citation type="journal article" date="2019" name="Mol. Plant Microbe Interact.">
        <title>Genome sequence resources for four phytopathogenic fungi from the Colletotrichum orbiculare species complex.</title>
        <authorList>
            <person name="Gan P."/>
            <person name="Tsushima A."/>
            <person name="Narusaka M."/>
            <person name="Narusaka Y."/>
            <person name="Takano Y."/>
            <person name="Kubo Y."/>
            <person name="Shirasu K."/>
        </authorList>
    </citation>
    <scope>GENOME REANNOTATION</scope>
    <source>
        <strain evidence="2">104-T / ATCC 96160 / CBS 514.97 / LARS 414 / MAFF 240422</strain>
    </source>
</reference>
<accession>A0A484G2R5</accession>
<gene>
    <name evidence="1" type="ORF">Cob_v002169</name>
</gene>
<proteinExistence type="predicted"/>
<evidence type="ECO:0000313" key="1">
    <source>
        <dbReference type="EMBL" id="TDZ24502.1"/>
    </source>
</evidence>
<protein>
    <submittedName>
        <fullName evidence="1">Uncharacterized protein</fullName>
    </submittedName>
</protein>
<name>A0A484G2R5_COLOR</name>
<sequence>MRRLKPQLLSLPTPTTLAINSIVITQATLPRLIDHNSITHTHDSRRCLLPRLFAFSKTFPSNMKTEKRT</sequence>